<organism evidence="1 2">
    <name type="scientific">Streptococcus troglodytae</name>
    <dbReference type="NCBI Taxonomy" id="1111760"/>
    <lineage>
        <taxon>Bacteria</taxon>
        <taxon>Bacillati</taxon>
        <taxon>Bacillota</taxon>
        <taxon>Bacilli</taxon>
        <taxon>Lactobacillales</taxon>
        <taxon>Streptococcaceae</taxon>
        <taxon>Streptococcus</taxon>
    </lineage>
</organism>
<protein>
    <submittedName>
        <fullName evidence="1">Uncharacterized protein</fullName>
    </submittedName>
</protein>
<evidence type="ECO:0000313" key="2">
    <source>
        <dbReference type="Proteomes" id="UP000217758"/>
    </source>
</evidence>
<dbReference type="Proteomes" id="UP000217758">
    <property type="component" value="Chromosome"/>
</dbReference>
<dbReference type="KEGG" id="strg:SRT_14700"/>
<dbReference type="RefSeq" id="WP_128833575.1">
    <property type="nucleotide sequence ID" value="NZ_AP014612.1"/>
</dbReference>
<dbReference type="AlphaFoldDB" id="A0A1L7LKM7"/>
<sequence>MSRLITNLVGQKVVVQLEDDLGNSKWTIIDTDEEWLHLSQTNRKGSEINKYVHVDDVKSIQTIAPK</sequence>
<reference evidence="1 2" key="1">
    <citation type="journal article" date="2016" name="Microbiol. Immunol.">
        <title>Complete genome sequence of Streptococcus troglodytae TKU31 isolated from the oral cavity of a chimpanzee (Pan troglodytes).</title>
        <authorList>
            <person name="Okamoto M."/>
            <person name="Naito M."/>
            <person name="Miyanohara M."/>
            <person name="Imai S."/>
            <person name="Nomura Y."/>
            <person name="Saito W."/>
            <person name="Momoi Y."/>
            <person name="Takada K."/>
            <person name="Miyabe-Nishiwaki T."/>
            <person name="Tomonaga M."/>
            <person name="Hanada N."/>
        </authorList>
    </citation>
    <scope>NUCLEOTIDE SEQUENCE [LARGE SCALE GENOMIC DNA]</scope>
    <source>
        <strain evidence="2">TKU 31</strain>
    </source>
</reference>
<dbReference type="EMBL" id="AP014612">
    <property type="protein sequence ID" value="BAQ24731.1"/>
    <property type="molecule type" value="Genomic_DNA"/>
</dbReference>
<accession>A0A1L7LKM7</accession>
<keyword evidence="2" id="KW-1185">Reference proteome</keyword>
<proteinExistence type="predicted"/>
<name>A0A1L7LKM7_9STRE</name>
<gene>
    <name evidence="1" type="ORF">SRT_14700</name>
</gene>
<evidence type="ECO:0000313" key="1">
    <source>
        <dbReference type="EMBL" id="BAQ24731.1"/>
    </source>
</evidence>